<dbReference type="AlphaFoldDB" id="A0A371IJU7"/>
<keyword evidence="1" id="KW-0472">Membrane</keyword>
<dbReference type="GO" id="GO:0052621">
    <property type="term" value="F:diguanylate cyclase activity"/>
    <property type="evidence" value="ECO:0007669"/>
    <property type="project" value="TreeGrafter"/>
</dbReference>
<keyword evidence="1" id="KW-1133">Transmembrane helix</keyword>
<protein>
    <submittedName>
        <fullName evidence="3">Diguanylate cyclase</fullName>
    </submittedName>
</protein>
<dbReference type="NCBIfam" id="TIGR00254">
    <property type="entry name" value="GGDEF"/>
    <property type="match status" value="1"/>
</dbReference>
<dbReference type="Pfam" id="PF00990">
    <property type="entry name" value="GGDEF"/>
    <property type="match status" value="1"/>
</dbReference>
<comment type="caution">
    <text evidence="3">The sequence shown here is derived from an EMBL/GenBank/DDBJ whole genome shotgun (WGS) entry which is preliminary data.</text>
</comment>
<dbReference type="Proteomes" id="UP000093352">
    <property type="component" value="Unassembled WGS sequence"/>
</dbReference>
<name>A0A371IJU7_9FIRM</name>
<dbReference type="PROSITE" id="PS50887">
    <property type="entry name" value="GGDEF"/>
    <property type="match status" value="1"/>
</dbReference>
<reference evidence="3 4" key="1">
    <citation type="journal article" date="2016" name="Genome Announc.">
        <title>Draft Genome Sequence of Criibacterium bergeronii gen. nov., sp. nov., Strain CCRI-22567T, Isolated from a Vaginal Sample from a Woman with Bacterial Vaginosis.</title>
        <authorList>
            <person name="Maheux A.F."/>
            <person name="Berube E."/>
            <person name="Boudreau D.K."/>
            <person name="Raymond F."/>
            <person name="Corbeil J."/>
            <person name="Roy P.H."/>
            <person name="Boissinot M."/>
            <person name="Omar R.F."/>
        </authorList>
    </citation>
    <scope>NUCLEOTIDE SEQUENCE [LARGE SCALE GENOMIC DNA]</scope>
    <source>
        <strain evidence="3 4">CCRI-22567</strain>
    </source>
</reference>
<evidence type="ECO:0000259" key="2">
    <source>
        <dbReference type="PROSITE" id="PS50887"/>
    </source>
</evidence>
<feature type="transmembrane region" description="Helical" evidence="1">
    <location>
        <begin position="305"/>
        <end position="323"/>
    </location>
</feature>
<feature type="transmembrane region" description="Helical" evidence="1">
    <location>
        <begin position="276"/>
        <end position="293"/>
    </location>
</feature>
<feature type="transmembrane region" description="Helical" evidence="1">
    <location>
        <begin position="155"/>
        <end position="174"/>
    </location>
</feature>
<keyword evidence="1" id="KW-0812">Transmembrane</keyword>
<organism evidence="3 4">
    <name type="scientific">Criibacterium bergeronii</name>
    <dbReference type="NCBI Taxonomy" id="1871336"/>
    <lineage>
        <taxon>Bacteria</taxon>
        <taxon>Bacillati</taxon>
        <taxon>Bacillota</taxon>
        <taxon>Clostridia</taxon>
        <taxon>Peptostreptococcales</taxon>
        <taxon>Filifactoraceae</taxon>
        <taxon>Criibacterium</taxon>
    </lineage>
</organism>
<dbReference type="STRING" id="1871336.BBG48_05465"/>
<dbReference type="PANTHER" id="PTHR45138">
    <property type="entry name" value="REGULATORY COMPONENTS OF SENSORY TRANSDUCTION SYSTEM"/>
    <property type="match status" value="1"/>
</dbReference>
<proteinExistence type="predicted"/>
<feature type="domain" description="GGDEF" evidence="2">
    <location>
        <begin position="407"/>
        <end position="539"/>
    </location>
</feature>
<feature type="transmembrane region" description="Helical" evidence="1">
    <location>
        <begin position="181"/>
        <end position="203"/>
    </location>
</feature>
<dbReference type="InterPro" id="IPR029787">
    <property type="entry name" value="Nucleotide_cyclase"/>
</dbReference>
<feature type="transmembrane region" description="Helical" evidence="1">
    <location>
        <begin position="343"/>
        <end position="362"/>
    </location>
</feature>
<dbReference type="SMART" id="SM00267">
    <property type="entry name" value="GGDEF"/>
    <property type="match status" value="1"/>
</dbReference>
<dbReference type="EMBL" id="MBEW02000021">
    <property type="protein sequence ID" value="RDY20768.1"/>
    <property type="molecule type" value="Genomic_DNA"/>
</dbReference>
<dbReference type="InterPro" id="IPR000160">
    <property type="entry name" value="GGDEF_dom"/>
</dbReference>
<dbReference type="InterPro" id="IPR043128">
    <property type="entry name" value="Rev_trsase/Diguanyl_cyclase"/>
</dbReference>
<feature type="transmembrane region" description="Helical" evidence="1">
    <location>
        <begin position="215"/>
        <end position="235"/>
    </location>
</feature>
<evidence type="ECO:0000256" key="1">
    <source>
        <dbReference type="SAM" id="Phobius"/>
    </source>
</evidence>
<dbReference type="Gene3D" id="3.30.70.270">
    <property type="match status" value="1"/>
</dbReference>
<dbReference type="InterPro" id="IPR050469">
    <property type="entry name" value="Diguanylate_Cyclase"/>
</dbReference>
<accession>A0A371IJU7</accession>
<keyword evidence="4" id="KW-1185">Reference proteome</keyword>
<dbReference type="PANTHER" id="PTHR45138:SF9">
    <property type="entry name" value="DIGUANYLATE CYCLASE DGCM-RELATED"/>
    <property type="match status" value="1"/>
</dbReference>
<sequence length="539" mass="62249">MAICFIFFANDNTNSWREEKVNLKINNQVYQNVLVDKMKLPPVKKGDIVTISKKLSSDDENIAIRTYGSTVDIYIDGENVYSYGNSLYEKGEMLGRGYHIARFENAAKENKSILIKIKPAEYMSYAWIDFLKFTPSDAVWQDIFINDSFGTMTSIILFAIGAIGYTCVILVCMLRKKINEHLLYAFAIAFFVGLWNCCIHGVLQFITKNLELVSFLEYFSLYCSALFCVYVIEIIKKNTKFRKILNFMKWTYSIFLIVVLFLHFSKILLISQTVSVFRFFIISVSIVLQFILFSDYLKQKKHEKILLLGSIISLFMIFLHAVFYNFNYMKISIMGRVFVISDAPLNIAILIIVILPLLTYIVKVEEIESYEIQINLLKEIAYLDNLTGLGNRHSGMAFVMELIRDSLDYSIILFDINNLKTANDNYGHSRGDELILRFANCLKIVFTGDDFSKIRYGGDEFVVIIKAKSEKEVYKYVESLMKLIDEDNKGKKEGYFLSVAYGIASSREINDCNYERLIKLADKRMYENKDLKKASEKIG</sequence>
<evidence type="ECO:0000313" key="3">
    <source>
        <dbReference type="EMBL" id="RDY20768.1"/>
    </source>
</evidence>
<evidence type="ECO:0000313" key="4">
    <source>
        <dbReference type="Proteomes" id="UP000093352"/>
    </source>
</evidence>
<dbReference type="SUPFAM" id="SSF55073">
    <property type="entry name" value="Nucleotide cyclase"/>
    <property type="match status" value="1"/>
</dbReference>
<gene>
    <name evidence="3" type="ORF">BBG48_008380</name>
</gene>
<dbReference type="CDD" id="cd01949">
    <property type="entry name" value="GGDEF"/>
    <property type="match status" value="1"/>
</dbReference>
<feature type="transmembrane region" description="Helical" evidence="1">
    <location>
        <begin position="247"/>
        <end position="270"/>
    </location>
</feature>